<gene>
    <name evidence="1" type="ORF">SACC_30860</name>
</gene>
<dbReference type="EMBL" id="AP025226">
    <property type="protein sequence ID" value="BDC00070.1"/>
    <property type="molecule type" value="Genomic_DNA"/>
</dbReference>
<dbReference type="Proteomes" id="UP001319921">
    <property type="component" value="Chromosome"/>
</dbReference>
<keyword evidence="2" id="KW-1185">Reference proteome</keyword>
<sequence length="73" mass="8407">MSVVEIKKIYSIAVNLTQECKKCIDCESCDKVEELLENLTNLISKITISNEREREEIKSILDGILLLRKQLPK</sequence>
<proteinExistence type="predicted"/>
<accession>A0AAQ4CW88</accession>
<dbReference type="GeneID" id="68867810"/>
<evidence type="ECO:0000313" key="2">
    <source>
        <dbReference type="Proteomes" id="UP001319921"/>
    </source>
</evidence>
<reference evidence="1 2" key="1">
    <citation type="journal article" date="2022" name="Microbiol. Resour. Announc.">
        <title>Complete Genome Sequence of the Hyperthermophilic and Acidophilic Archaeon Saccharolobus caldissimus Strain HS-3T.</title>
        <authorList>
            <person name="Sakai H.D."/>
            <person name="Kurosawa N."/>
        </authorList>
    </citation>
    <scope>NUCLEOTIDE SEQUENCE [LARGE SCALE GENOMIC DNA]</scope>
    <source>
        <strain evidence="1 2">JCM32116</strain>
    </source>
</reference>
<evidence type="ECO:0000313" key="1">
    <source>
        <dbReference type="EMBL" id="BDC00070.1"/>
    </source>
</evidence>
<dbReference type="KEGG" id="scas:SACC_30860"/>
<name>A0AAQ4CW88_9CREN</name>
<dbReference type="RefSeq" id="WP_229570733.1">
    <property type="nucleotide sequence ID" value="NZ_AP025226.1"/>
</dbReference>
<protein>
    <submittedName>
        <fullName evidence="1">Uncharacterized protein</fullName>
    </submittedName>
</protein>
<organism evidence="1 2">
    <name type="scientific">Saccharolobus caldissimus</name>
    <dbReference type="NCBI Taxonomy" id="1702097"/>
    <lineage>
        <taxon>Archaea</taxon>
        <taxon>Thermoproteota</taxon>
        <taxon>Thermoprotei</taxon>
        <taxon>Sulfolobales</taxon>
        <taxon>Sulfolobaceae</taxon>
        <taxon>Saccharolobus</taxon>
    </lineage>
</organism>
<dbReference type="AlphaFoldDB" id="A0AAQ4CW88"/>